<protein>
    <submittedName>
        <fullName evidence="1">Uncharacterized protein</fullName>
    </submittedName>
</protein>
<dbReference type="RefSeq" id="WP_091469995.1">
    <property type="nucleotide sequence ID" value="NZ_FNFX01000001.1"/>
</dbReference>
<proteinExistence type="predicted"/>
<dbReference type="STRING" id="492660.SAMN05192566_0713"/>
<sequence length="79" mass="9195">MNNQTIEEVVKQFHKDIINMTDRQIDDLAEEALNSACLTIQNVLHIEYGDFASIFFSDNEVKDKFIVYIKSEINNKVNE</sequence>
<accession>A0A1G9A6F1</accession>
<dbReference type="AlphaFoldDB" id="A0A1G9A6F1"/>
<keyword evidence="2" id="KW-1185">Reference proteome</keyword>
<gene>
    <name evidence="1" type="ORF">SAMN05192566_0713</name>
</gene>
<evidence type="ECO:0000313" key="2">
    <source>
        <dbReference type="Proteomes" id="UP000198629"/>
    </source>
</evidence>
<dbReference type="Proteomes" id="UP000198629">
    <property type="component" value="Unassembled WGS sequence"/>
</dbReference>
<evidence type="ECO:0000313" key="1">
    <source>
        <dbReference type="EMBL" id="SDK22868.1"/>
    </source>
</evidence>
<name>A0A1G9A6F1_9PROT</name>
<dbReference type="OrthoDB" id="8962313at2"/>
<dbReference type="EMBL" id="FNFX01000001">
    <property type="protein sequence ID" value="SDK22868.1"/>
    <property type="molecule type" value="Genomic_DNA"/>
</dbReference>
<reference evidence="2" key="1">
    <citation type="submission" date="2016-10" db="EMBL/GenBank/DDBJ databases">
        <authorList>
            <person name="Varghese N."/>
            <person name="Submissions S."/>
        </authorList>
    </citation>
    <scope>NUCLEOTIDE SEQUENCE [LARGE SCALE GENOMIC DNA]</scope>
    <source>
        <strain evidence="2">CBMB127</strain>
    </source>
</reference>
<organism evidence="1 2">
    <name type="scientific">Methylophilus rhizosphaerae</name>
    <dbReference type="NCBI Taxonomy" id="492660"/>
    <lineage>
        <taxon>Bacteria</taxon>
        <taxon>Pseudomonadati</taxon>
        <taxon>Pseudomonadota</taxon>
        <taxon>Betaproteobacteria</taxon>
        <taxon>Nitrosomonadales</taxon>
        <taxon>Methylophilaceae</taxon>
        <taxon>Methylophilus</taxon>
    </lineage>
</organism>